<feature type="transmembrane region" description="Helical" evidence="7">
    <location>
        <begin position="625"/>
        <end position="642"/>
    </location>
</feature>
<evidence type="ECO:0000256" key="6">
    <source>
        <dbReference type="ARBA" id="ARBA00023136"/>
    </source>
</evidence>
<evidence type="ECO:0000256" key="5">
    <source>
        <dbReference type="ARBA" id="ARBA00022989"/>
    </source>
</evidence>
<feature type="transmembrane region" description="Helical" evidence="7">
    <location>
        <begin position="305"/>
        <end position="326"/>
    </location>
</feature>
<accession>A0A6J7DKX5</accession>
<evidence type="ECO:0000256" key="7">
    <source>
        <dbReference type="SAM" id="Phobius"/>
    </source>
</evidence>
<evidence type="ECO:0000256" key="2">
    <source>
        <dbReference type="ARBA" id="ARBA00010157"/>
    </source>
</evidence>
<proteinExistence type="inferred from homology"/>
<feature type="transmembrane region" description="Helical" evidence="7">
    <location>
        <begin position="389"/>
        <end position="411"/>
    </location>
</feature>
<dbReference type="InterPro" id="IPR000731">
    <property type="entry name" value="SSD"/>
</dbReference>
<feature type="domain" description="SSD" evidence="8">
    <location>
        <begin position="652"/>
        <end position="780"/>
    </location>
</feature>
<reference evidence="9" key="1">
    <citation type="submission" date="2020-05" db="EMBL/GenBank/DDBJ databases">
        <authorList>
            <person name="Chiriac C."/>
            <person name="Salcher M."/>
            <person name="Ghai R."/>
            <person name="Kavagutti S V."/>
        </authorList>
    </citation>
    <scope>NUCLEOTIDE SEQUENCE</scope>
</reference>
<dbReference type="InterPro" id="IPR004869">
    <property type="entry name" value="MMPL_dom"/>
</dbReference>
<dbReference type="GO" id="GO:0005886">
    <property type="term" value="C:plasma membrane"/>
    <property type="evidence" value="ECO:0007669"/>
    <property type="project" value="UniProtKB-SubCell"/>
</dbReference>
<evidence type="ECO:0000259" key="8">
    <source>
        <dbReference type="PROSITE" id="PS50156"/>
    </source>
</evidence>
<feature type="transmembrane region" description="Helical" evidence="7">
    <location>
        <begin position="682"/>
        <end position="702"/>
    </location>
</feature>
<keyword evidence="5 7" id="KW-1133">Transmembrane helix</keyword>
<keyword evidence="6 7" id="KW-0472">Membrane</keyword>
<keyword evidence="3" id="KW-1003">Cell membrane</keyword>
<feature type="transmembrane region" description="Helical" evidence="7">
    <location>
        <begin position="198"/>
        <end position="221"/>
    </location>
</feature>
<feature type="transmembrane region" description="Helical" evidence="7">
    <location>
        <begin position="757"/>
        <end position="780"/>
    </location>
</feature>
<evidence type="ECO:0000256" key="1">
    <source>
        <dbReference type="ARBA" id="ARBA00004651"/>
    </source>
</evidence>
<evidence type="ECO:0000256" key="4">
    <source>
        <dbReference type="ARBA" id="ARBA00022692"/>
    </source>
</evidence>
<dbReference type="InterPro" id="IPR050545">
    <property type="entry name" value="Mycobact_MmpL"/>
</dbReference>
<sequence>MNAMKPPVDDPARTKPSNRGRRAVWLAVGVAVLWLMFGSLAGPLAGKLNEVQTNDNASFLPASAESTLVADEQATFSEDKSFPILIVVTRPDGGALSPSDLDEVTTFAAELPGIEVEPGKTLADFVPPGQIVPIPSQDGKAVLINVPLIGEKASENLANGELAVASITESLREVAAQVPDLDINVTGPGGILADLIKVFGAIDSTLLGVTAVVVAIILILVYRSPFLWLIPLLAAGMALSAASAVVYVLAKNDIVVLNGQSQGILTVLVFGAGTDYALLLVARYREELHRYEAHTDAMRAALRGVVEPIAASAATVVIGLMCLLLSELNSNRSTGPVGAAGIVAALVVMLTFLPALLIIPSVVLPILAFIVPTIIGLVLSFFTDLEVGPFAAVGGLLAGVTVVLWIVFGILRIRRPDWGPFSRIKYPPGRWAFWPKVPSDDEADERLTGTWSKVAKGVGRRPRLVWIVTGLVMLGFAGYSTTLKAEGITTTQAFVNQTDSVVGQDRLAEHFAGGLGTPTIVMTNDAALTDVLSTVSSTPGVASAFPYTGLAPSDPAASTAQPKIVDGRAQILVTLADAADSPQAEEVVNALRANVHAVPGADALVGGQTAASLDIDQASIRDRNLIIPVVLAVIFLVLMLLLRSILAPVLLIATVLLSFFATLGVCAFVFDNVFGFAGADTSFPLFAFVFLVALGVDYNIFLMTRVREESVRLGTRPGILRGLTVTGGVITSAGIVLAATFLVLGVLPLVFLRELGFAVAIGVLLDTFVIRSALVPALAYDIGRTIWWPSKLGRAEQPIEAAPESALAP</sequence>
<feature type="transmembrane region" description="Helical" evidence="7">
    <location>
        <begin position="262"/>
        <end position="284"/>
    </location>
</feature>
<feature type="transmembrane region" description="Helical" evidence="7">
    <location>
        <begin position="338"/>
        <end position="359"/>
    </location>
</feature>
<keyword evidence="4 7" id="KW-0812">Transmembrane</keyword>
<dbReference type="PANTHER" id="PTHR33406">
    <property type="entry name" value="MEMBRANE PROTEIN MJ1562-RELATED"/>
    <property type="match status" value="1"/>
</dbReference>
<feature type="transmembrane region" description="Helical" evidence="7">
    <location>
        <begin position="464"/>
        <end position="482"/>
    </location>
</feature>
<dbReference type="SUPFAM" id="SSF82866">
    <property type="entry name" value="Multidrug efflux transporter AcrB transmembrane domain"/>
    <property type="match status" value="2"/>
</dbReference>
<organism evidence="9">
    <name type="scientific">freshwater metagenome</name>
    <dbReference type="NCBI Taxonomy" id="449393"/>
    <lineage>
        <taxon>unclassified sequences</taxon>
        <taxon>metagenomes</taxon>
        <taxon>ecological metagenomes</taxon>
    </lineage>
</organism>
<feature type="transmembrane region" description="Helical" evidence="7">
    <location>
        <begin position="366"/>
        <end position="383"/>
    </location>
</feature>
<dbReference type="PROSITE" id="PS50156">
    <property type="entry name" value="SSD"/>
    <property type="match status" value="1"/>
</dbReference>
<dbReference type="AlphaFoldDB" id="A0A6J7DKX5"/>
<comment type="similarity">
    <text evidence="2">Belongs to the resistance-nodulation-cell division (RND) (TC 2.A.6) family. MmpL subfamily.</text>
</comment>
<dbReference type="PANTHER" id="PTHR33406:SF6">
    <property type="entry name" value="MEMBRANE PROTEIN YDGH-RELATED"/>
    <property type="match status" value="1"/>
</dbReference>
<gene>
    <name evidence="9" type="ORF">UFOPK3402_00643</name>
</gene>
<feature type="transmembrane region" description="Helical" evidence="7">
    <location>
        <begin position="723"/>
        <end position="751"/>
    </location>
</feature>
<name>A0A6J7DKX5_9ZZZZ</name>
<feature type="transmembrane region" description="Helical" evidence="7">
    <location>
        <begin position="228"/>
        <end position="250"/>
    </location>
</feature>
<evidence type="ECO:0000313" key="9">
    <source>
        <dbReference type="EMBL" id="CAB4870140.1"/>
    </source>
</evidence>
<protein>
    <submittedName>
        <fullName evidence="9">Unannotated protein</fullName>
    </submittedName>
</protein>
<comment type="subcellular location">
    <subcellularLocation>
        <location evidence="1">Cell membrane</location>
        <topology evidence="1">Multi-pass membrane protein</topology>
    </subcellularLocation>
</comment>
<dbReference type="EMBL" id="CAFBLS010000060">
    <property type="protein sequence ID" value="CAB4870140.1"/>
    <property type="molecule type" value="Genomic_DNA"/>
</dbReference>
<dbReference type="Pfam" id="PF03176">
    <property type="entry name" value="MMPL"/>
    <property type="match status" value="2"/>
</dbReference>
<feature type="transmembrane region" description="Helical" evidence="7">
    <location>
        <begin position="649"/>
        <end position="670"/>
    </location>
</feature>
<feature type="transmembrane region" description="Helical" evidence="7">
    <location>
        <begin position="23"/>
        <end position="45"/>
    </location>
</feature>
<dbReference type="Gene3D" id="1.20.1640.10">
    <property type="entry name" value="Multidrug efflux transporter AcrB transmembrane domain"/>
    <property type="match status" value="2"/>
</dbReference>
<evidence type="ECO:0000256" key="3">
    <source>
        <dbReference type="ARBA" id="ARBA00022475"/>
    </source>
</evidence>